<evidence type="ECO:0000259" key="12">
    <source>
        <dbReference type="SMART" id="SM00852"/>
    </source>
</evidence>
<keyword evidence="9 11" id="KW-0501">Molybdenum cofactor biosynthesis</keyword>
<keyword evidence="5 11" id="KW-0500">Molybdenum</keyword>
<name>F8AW75_9ACTN</name>
<dbReference type="STRING" id="656024.FsymDg_4132"/>
<dbReference type="Pfam" id="PF00994">
    <property type="entry name" value="MoCF_biosynth"/>
    <property type="match status" value="1"/>
</dbReference>
<keyword evidence="7 11" id="KW-0479">Metal-binding</keyword>
<keyword evidence="6 11" id="KW-0808">Transferase</keyword>
<dbReference type="GO" id="GO:0046872">
    <property type="term" value="F:metal ion binding"/>
    <property type="evidence" value="ECO:0007669"/>
    <property type="project" value="UniProtKB-UniRule"/>
</dbReference>
<evidence type="ECO:0000256" key="11">
    <source>
        <dbReference type="RuleBase" id="RU365090"/>
    </source>
</evidence>
<dbReference type="KEGG" id="fsy:FsymDg_4132"/>
<dbReference type="Gene3D" id="2.170.190.11">
    <property type="entry name" value="Molybdopterin biosynthesis moea protein, domain 3"/>
    <property type="match status" value="1"/>
</dbReference>
<dbReference type="InterPro" id="IPR005111">
    <property type="entry name" value="MoeA_C_domain_IV"/>
</dbReference>
<proteinExistence type="inferred from homology"/>
<dbReference type="Pfam" id="PF03454">
    <property type="entry name" value="MoeA_C"/>
    <property type="match status" value="1"/>
</dbReference>
<dbReference type="HOGENOM" id="CLU_010186_7_0_11"/>
<evidence type="ECO:0000256" key="6">
    <source>
        <dbReference type="ARBA" id="ARBA00022679"/>
    </source>
</evidence>
<dbReference type="SUPFAM" id="SSF63882">
    <property type="entry name" value="MoeA N-terminal region -like"/>
    <property type="match status" value="1"/>
</dbReference>
<dbReference type="Gene3D" id="3.40.980.10">
    <property type="entry name" value="MoaB/Mog-like domain"/>
    <property type="match status" value="1"/>
</dbReference>
<organism evidence="13 14">
    <name type="scientific">Candidatus Protofrankia datiscae</name>
    <dbReference type="NCBI Taxonomy" id="2716812"/>
    <lineage>
        <taxon>Bacteria</taxon>
        <taxon>Bacillati</taxon>
        <taxon>Actinomycetota</taxon>
        <taxon>Actinomycetes</taxon>
        <taxon>Frankiales</taxon>
        <taxon>Frankiaceae</taxon>
        <taxon>Protofrankia</taxon>
    </lineage>
</organism>
<dbReference type="NCBIfam" id="NF045515">
    <property type="entry name" value="Glp_gephyrin"/>
    <property type="match status" value="1"/>
</dbReference>
<dbReference type="PANTHER" id="PTHR10192:SF5">
    <property type="entry name" value="GEPHYRIN"/>
    <property type="match status" value="1"/>
</dbReference>
<dbReference type="GO" id="GO:0005829">
    <property type="term" value="C:cytosol"/>
    <property type="evidence" value="ECO:0007669"/>
    <property type="project" value="TreeGrafter"/>
</dbReference>
<dbReference type="SUPFAM" id="SSF53218">
    <property type="entry name" value="Molybdenum cofactor biosynthesis proteins"/>
    <property type="match status" value="1"/>
</dbReference>
<dbReference type="PANTHER" id="PTHR10192">
    <property type="entry name" value="MOLYBDOPTERIN BIOSYNTHESIS PROTEIN"/>
    <property type="match status" value="1"/>
</dbReference>
<dbReference type="Pfam" id="PF03453">
    <property type="entry name" value="MoeA_N"/>
    <property type="match status" value="1"/>
</dbReference>
<comment type="cofactor">
    <cofactor evidence="1 11">
        <name>Mg(2+)</name>
        <dbReference type="ChEBI" id="CHEBI:18420"/>
    </cofactor>
</comment>
<dbReference type="Proteomes" id="UP000001549">
    <property type="component" value="Chromosome"/>
</dbReference>
<reference evidence="13 14" key="1">
    <citation type="submission" date="2011-05" db="EMBL/GenBank/DDBJ databases">
        <title>Complete sequence of chromosome of Frankia symbiont of Datisca glomerata.</title>
        <authorList>
            <consortium name="US DOE Joint Genome Institute"/>
            <person name="Lucas S."/>
            <person name="Han J."/>
            <person name="Lapidus A."/>
            <person name="Cheng J.-F."/>
            <person name="Goodwin L."/>
            <person name="Pitluck S."/>
            <person name="Peters L."/>
            <person name="Mikhailova N."/>
            <person name="Chertkov O."/>
            <person name="Teshima H."/>
            <person name="Han C."/>
            <person name="Tapia R."/>
            <person name="Land M."/>
            <person name="Hauser L."/>
            <person name="Kyrpides N."/>
            <person name="Ivanova N."/>
            <person name="Pagani I."/>
            <person name="Berry A."/>
            <person name="Pawlowski K."/>
            <person name="Persson T."/>
            <person name="Vanden Heuvel B."/>
            <person name="Benson D."/>
            <person name="Woyke T."/>
        </authorList>
    </citation>
    <scope>NUCLEOTIDE SEQUENCE [LARGE SCALE GENOMIC DNA]</scope>
    <source>
        <strain evidence="14">4085684</strain>
    </source>
</reference>
<gene>
    <name evidence="13" type="ordered locus">FsymDg_4132</name>
</gene>
<feature type="domain" description="MoaB/Mog" evidence="12">
    <location>
        <begin position="179"/>
        <end position="316"/>
    </location>
</feature>
<dbReference type="Gene3D" id="3.90.105.10">
    <property type="entry name" value="Molybdopterin biosynthesis moea protein, domain 2"/>
    <property type="match status" value="1"/>
</dbReference>
<dbReference type="AlphaFoldDB" id="F8AW75"/>
<dbReference type="SMART" id="SM00852">
    <property type="entry name" value="MoCF_biosynth"/>
    <property type="match status" value="1"/>
</dbReference>
<dbReference type="UniPathway" id="UPA00344"/>
<dbReference type="SUPFAM" id="SSF63867">
    <property type="entry name" value="MoeA C-terminal domain-like"/>
    <property type="match status" value="1"/>
</dbReference>
<dbReference type="FunFam" id="3.40.980.10:FF:000004">
    <property type="entry name" value="Molybdopterin molybdenumtransferase"/>
    <property type="match status" value="1"/>
</dbReference>
<evidence type="ECO:0000256" key="7">
    <source>
        <dbReference type="ARBA" id="ARBA00022723"/>
    </source>
</evidence>
<dbReference type="CDD" id="cd00887">
    <property type="entry name" value="MoeA"/>
    <property type="match status" value="1"/>
</dbReference>
<dbReference type="InterPro" id="IPR036135">
    <property type="entry name" value="MoeA_linker/N_sf"/>
</dbReference>
<accession>F8AW75</accession>
<evidence type="ECO:0000313" key="14">
    <source>
        <dbReference type="Proteomes" id="UP000001549"/>
    </source>
</evidence>
<evidence type="ECO:0000256" key="2">
    <source>
        <dbReference type="ARBA" id="ARBA00002901"/>
    </source>
</evidence>
<evidence type="ECO:0000256" key="8">
    <source>
        <dbReference type="ARBA" id="ARBA00022842"/>
    </source>
</evidence>
<dbReference type="InterPro" id="IPR036688">
    <property type="entry name" value="MoeA_C_domain_IV_sf"/>
</dbReference>
<evidence type="ECO:0000256" key="3">
    <source>
        <dbReference type="ARBA" id="ARBA00005046"/>
    </source>
</evidence>
<dbReference type="eggNOG" id="COG0303">
    <property type="taxonomic scope" value="Bacteria"/>
</dbReference>
<comment type="similarity">
    <text evidence="4 11">Belongs to the MoeA family.</text>
</comment>
<dbReference type="GO" id="GO:0061599">
    <property type="term" value="F:molybdopterin molybdotransferase activity"/>
    <property type="evidence" value="ECO:0007669"/>
    <property type="project" value="UniProtKB-UniRule"/>
</dbReference>
<comment type="pathway">
    <text evidence="3 11">Cofactor biosynthesis; molybdopterin biosynthesis.</text>
</comment>
<evidence type="ECO:0000256" key="10">
    <source>
        <dbReference type="ARBA" id="ARBA00047317"/>
    </source>
</evidence>
<evidence type="ECO:0000256" key="9">
    <source>
        <dbReference type="ARBA" id="ARBA00023150"/>
    </source>
</evidence>
<evidence type="ECO:0000256" key="5">
    <source>
        <dbReference type="ARBA" id="ARBA00022505"/>
    </source>
</evidence>
<dbReference type="GO" id="GO:0006777">
    <property type="term" value="P:Mo-molybdopterin cofactor biosynthetic process"/>
    <property type="evidence" value="ECO:0007669"/>
    <property type="project" value="UniProtKB-UniRule"/>
</dbReference>
<dbReference type="NCBIfam" id="TIGR00177">
    <property type="entry name" value="molyb_syn"/>
    <property type="match status" value="1"/>
</dbReference>
<evidence type="ECO:0000313" key="13">
    <source>
        <dbReference type="EMBL" id="AEH11403.1"/>
    </source>
</evidence>
<evidence type="ECO:0000256" key="1">
    <source>
        <dbReference type="ARBA" id="ARBA00001946"/>
    </source>
</evidence>
<dbReference type="EC" id="2.10.1.1" evidence="11"/>
<dbReference type="InterPro" id="IPR038987">
    <property type="entry name" value="MoeA-like"/>
</dbReference>
<dbReference type="InterPro" id="IPR005110">
    <property type="entry name" value="MoeA_linker/N"/>
</dbReference>
<sequence>MKSVDAHLADILAAVGPLPPRPLPLGSAHGCVLAADLHATTALPGFDNSAMDGYALHAADVAGAGPDHPVTLPVTGDIPAAPGTPAPVAPGTAVRIMTGAPLPPGADTVVQIEWTDGRMDQVTVARAPVPGQNIRRAGEDVAVGDLVLPAGRLLGAAQIGLLAALNVAAPTVHPRPRVAVLSTGSELVEVGGTLGPGQIVDSNSHAVAAAAREAGARVRRLAGVPDSPDAFAALLGDVRTDTDAVITTGGVSVGAFDVVKQVLAAAGTVRFERLAMRPGMPQGFGVLDGVPVFTLPGNPVSALVSFELFVRPALRRMRGLASVHRPTLVVTTAQPVRAAAGRRSYLRVRLADGGEGRPPVAHLTGGQGAHQLSALAAADALLIVPADGGEVPAGRELTALLLDDEVTAAGRLGGALPADRRRVEVGG</sequence>
<keyword evidence="8 11" id="KW-0460">Magnesium</keyword>
<comment type="catalytic activity">
    <reaction evidence="10">
        <text>adenylyl-molybdopterin + molybdate = Mo-molybdopterin + AMP + H(+)</text>
        <dbReference type="Rhea" id="RHEA:35047"/>
        <dbReference type="ChEBI" id="CHEBI:15378"/>
        <dbReference type="ChEBI" id="CHEBI:36264"/>
        <dbReference type="ChEBI" id="CHEBI:62727"/>
        <dbReference type="ChEBI" id="CHEBI:71302"/>
        <dbReference type="ChEBI" id="CHEBI:456215"/>
        <dbReference type="EC" id="2.10.1.1"/>
    </reaction>
</comment>
<dbReference type="RefSeq" id="WP_013875274.1">
    <property type="nucleotide sequence ID" value="NC_015656.1"/>
</dbReference>
<dbReference type="InterPro" id="IPR036425">
    <property type="entry name" value="MoaB/Mog-like_dom_sf"/>
</dbReference>
<comment type="function">
    <text evidence="2 11">Catalyzes the insertion of molybdate into adenylated molybdopterin with the concomitant release of AMP.</text>
</comment>
<dbReference type="Gene3D" id="2.40.340.10">
    <property type="entry name" value="MoeA, C-terminal, domain IV"/>
    <property type="match status" value="1"/>
</dbReference>
<evidence type="ECO:0000256" key="4">
    <source>
        <dbReference type="ARBA" id="ARBA00010763"/>
    </source>
</evidence>
<keyword evidence="14" id="KW-1185">Reference proteome</keyword>
<protein>
    <recommendedName>
        <fullName evidence="11">Molybdopterin molybdenumtransferase</fullName>
        <ecNumber evidence="11">2.10.1.1</ecNumber>
    </recommendedName>
</protein>
<dbReference type="EMBL" id="CP002801">
    <property type="protein sequence ID" value="AEH11403.1"/>
    <property type="molecule type" value="Genomic_DNA"/>
</dbReference>
<dbReference type="InterPro" id="IPR001453">
    <property type="entry name" value="MoaB/Mog_dom"/>
</dbReference>